<sequence length="43" mass="4987">MLLKVTFGYYIPFFVLTIDIVYIYIIIFGLINARPPLVPPVSR</sequence>
<dbReference type="Proteomes" id="UP000249146">
    <property type="component" value="Unassembled WGS sequence"/>
</dbReference>
<keyword evidence="1" id="KW-1133">Transmembrane helix</keyword>
<dbReference type="EMBL" id="QGLC01000018">
    <property type="protein sequence ID" value="RAL68980.1"/>
    <property type="molecule type" value="Genomic_DNA"/>
</dbReference>
<gene>
    <name evidence="2" type="ORF">C1G87_1462</name>
</gene>
<keyword evidence="1" id="KW-0812">Transmembrane</keyword>
<evidence type="ECO:0000313" key="3">
    <source>
        <dbReference type="Proteomes" id="UP000249146"/>
    </source>
</evidence>
<feature type="transmembrane region" description="Helical" evidence="1">
    <location>
        <begin position="7"/>
        <end position="31"/>
    </location>
</feature>
<protein>
    <submittedName>
        <fullName evidence="2">Uncharacterized protein</fullName>
    </submittedName>
</protein>
<reference evidence="2 3" key="1">
    <citation type="submission" date="2018-05" db="EMBL/GenBank/DDBJ databases">
        <title>Draft genome sequences of Dehalococcoides mccartyi strains RC and KS.</title>
        <authorList>
            <person name="Higgins S.A."/>
            <person name="Padilla-Crespo E."/>
            <person name="Loeffler F.E."/>
        </authorList>
    </citation>
    <scope>NUCLEOTIDE SEQUENCE [LARGE SCALE GENOMIC DNA]</scope>
    <source>
        <strain evidence="2 3">RC</strain>
    </source>
</reference>
<dbReference type="AlphaFoldDB" id="A0A328EJW0"/>
<accession>A0A328EJW0</accession>
<comment type="caution">
    <text evidence="2">The sequence shown here is derived from an EMBL/GenBank/DDBJ whole genome shotgun (WGS) entry which is preliminary data.</text>
</comment>
<keyword evidence="1" id="KW-0472">Membrane</keyword>
<organism evidence="2 3">
    <name type="scientific">Dehalococcoides mccartyi</name>
    <dbReference type="NCBI Taxonomy" id="61435"/>
    <lineage>
        <taxon>Bacteria</taxon>
        <taxon>Bacillati</taxon>
        <taxon>Chloroflexota</taxon>
        <taxon>Dehalococcoidia</taxon>
        <taxon>Dehalococcoidales</taxon>
        <taxon>Dehalococcoidaceae</taxon>
        <taxon>Dehalococcoides</taxon>
    </lineage>
</organism>
<evidence type="ECO:0000256" key="1">
    <source>
        <dbReference type="SAM" id="Phobius"/>
    </source>
</evidence>
<evidence type="ECO:0000313" key="2">
    <source>
        <dbReference type="EMBL" id="RAL68980.1"/>
    </source>
</evidence>
<proteinExistence type="predicted"/>
<name>A0A328EJW0_9CHLR</name>